<sequence length="61" mass="7136">MGRNNTDKILNSTLWRLEFSFSYTINDVTSSLSILLVNKSRSKHLFVFQYRIYSTLKPTCS</sequence>
<proteinExistence type="predicted"/>
<name>A0A0L8FGH7_OCTBM</name>
<reference evidence="1" key="1">
    <citation type="submission" date="2015-07" db="EMBL/GenBank/DDBJ databases">
        <title>MeaNS - Measles Nucleotide Surveillance Program.</title>
        <authorList>
            <person name="Tran T."/>
            <person name="Druce J."/>
        </authorList>
    </citation>
    <scope>NUCLEOTIDE SEQUENCE</scope>
    <source>
        <strain evidence="1">UCB-OBI-ISO-001</strain>
        <tissue evidence="1">Gonad</tissue>
    </source>
</reference>
<dbReference type="EMBL" id="KQ432511">
    <property type="protein sequence ID" value="KOF62739.1"/>
    <property type="molecule type" value="Genomic_DNA"/>
</dbReference>
<gene>
    <name evidence="1" type="ORF">OCBIM_22022021mg</name>
</gene>
<organism evidence="1">
    <name type="scientific">Octopus bimaculoides</name>
    <name type="common">California two-spotted octopus</name>
    <dbReference type="NCBI Taxonomy" id="37653"/>
    <lineage>
        <taxon>Eukaryota</taxon>
        <taxon>Metazoa</taxon>
        <taxon>Spiralia</taxon>
        <taxon>Lophotrochozoa</taxon>
        <taxon>Mollusca</taxon>
        <taxon>Cephalopoda</taxon>
        <taxon>Coleoidea</taxon>
        <taxon>Octopodiformes</taxon>
        <taxon>Octopoda</taxon>
        <taxon>Incirrata</taxon>
        <taxon>Octopodidae</taxon>
        <taxon>Octopus</taxon>
    </lineage>
</organism>
<accession>A0A0L8FGH7</accession>
<evidence type="ECO:0000313" key="1">
    <source>
        <dbReference type="EMBL" id="KOF62739.1"/>
    </source>
</evidence>
<dbReference type="AlphaFoldDB" id="A0A0L8FGH7"/>
<protein>
    <submittedName>
        <fullName evidence="1">Uncharacterized protein</fullName>
    </submittedName>
</protein>